<name>A0A4D6SSM9_9PEZI</name>
<keyword evidence="1" id="KW-0496">Mitochondrion</keyword>
<accession>A0A4D6SSM9</accession>
<dbReference type="GO" id="GO:0005840">
    <property type="term" value="C:ribosome"/>
    <property type="evidence" value="ECO:0007669"/>
    <property type="project" value="UniProtKB-KW"/>
</dbReference>
<organism evidence="1">
    <name type="scientific">Plectosphaerella sp</name>
    <dbReference type="NCBI Taxonomy" id="1929893"/>
    <lineage>
        <taxon>Eukaryota</taxon>
        <taxon>Fungi</taxon>
        <taxon>Dikarya</taxon>
        <taxon>Ascomycota</taxon>
        <taxon>Pezizomycotina</taxon>
        <taxon>Sordariomycetes</taxon>
        <taxon>Hypocreomycetidae</taxon>
        <taxon>Glomerellales</taxon>
        <taxon>Plectosphaerellaceae</taxon>
        <taxon>Plectosphaerella</taxon>
    </lineage>
</organism>
<reference evidence="1" key="1">
    <citation type="submission" date="2019-03" db="EMBL/GenBank/DDBJ databases">
        <title>Characterization of the complete mitochondrial genome of Plectosphaerella sp. (Hypocreomycetidae: Glomerellales).</title>
        <authorList>
            <person name="Wang Q."/>
        </authorList>
    </citation>
    <scope>NUCLEOTIDE SEQUENCE</scope>
</reference>
<dbReference type="EMBL" id="MK697668">
    <property type="protein sequence ID" value="QCG70034.1"/>
    <property type="molecule type" value="Genomic_DNA"/>
</dbReference>
<proteinExistence type="predicted"/>
<protein>
    <submittedName>
        <fullName evidence="1">Ribosomal protein S3</fullName>
    </submittedName>
</protein>
<geneLocation type="mitochondrion" evidence="1"/>
<keyword evidence="1" id="KW-0689">Ribosomal protein</keyword>
<dbReference type="AlphaFoldDB" id="A0A4D6SSM9"/>
<keyword evidence="1" id="KW-0687">Ribonucleoprotein</keyword>
<sequence>MRKNNLHIFNSNLNNKLKLIPLKTKFNDTGKIRYLPSTSKEWKNTIYSYYNKNMKNFGTNNINANKIIKSYFHLYFKDQNFISSKFLTKNRQRDFIRKIYVSSLETKHINSKIIMTFYTLNWGRVKLFKNYLNLLTFNNFKIIKMWRLRLRNKINLFMSKDLEKKNLIYKEYKKTGKDLFVYKYKLLSESLKWYNLYMKLYLTRVMKFKFFAELKFLRKFEFNFKLNKFKFDTFLPKLGNMLSKIYKNNIEFNIINLKTYSLHSDIFTQILTSKIDTQNMLPNHVLKDAIKDITLAKTNHVEEKSYYMKYQDSLLLENKYKNLSLLSIINSKEVINNTCSLNKLLKEIPNYTSESLGKYNKDYSNISHLIFNSIKYKNLRGVRIEVKGRLSKRYRADRSVFKMKWKGGLKDIDYSSKNLPTTVYRGVRKPNILYSLSPSKRRVGAFALRGWLSAK</sequence>
<gene>
    <name evidence="1" type="primary">rps3</name>
</gene>
<evidence type="ECO:0000313" key="1">
    <source>
        <dbReference type="EMBL" id="QCG70034.1"/>
    </source>
</evidence>